<dbReference type="InterPro" id="IPR009057">
    <property type="entry name" value="Homeodomain-like_sf"/>
</dbReference>
<dbReference type="OrthoDB" id="10045182at2759"/>
<evidence type="ECO:0000256" key="1">
    <source>
        <dbReference type="SAM" id="MobiDB-lite"/>
    </source>
</evidence>
<organism evidence="2 3">
    <name type="scientific">Anabarilius grahami</name>
    <name type="common">Kanglang fish</name>
    <name type="synonym">Barilius grahami</name>
    <dbReference type="NCBI Taxonomy" id="495550"/>
    <lineage>
        <taxon>Eukaryota</taxon>
        <taxon>Metazoa</taxon>
        <taxon>Chordata</taxon>
        <taxon>Craniata</taxon>
        <taxon>Vertebrata</taxon>
        <taxon>Euteleostomi</taxon>
        <taxon>Actinopterygii</taxon>
        <taxon>Neopterygii</taxon>
        <taxon>Teleostei</taxon>
        <taxon>Ostariophysi</taxon>
        <taxon>Cypriniformes</taxon>
        <taxon>Xenocyprididae</taxon>
        <taxon>Xenocypridinae</taxon>
        <taxon>Xenocypridinae incertae sedis</taxon>
        <taxon>Anabarilius</taxon>
    </lineage>
</organism>
<keyword evidence="3" id="KW-1185">Reference proteome</keyword>
<dbReference type="EMBL" id="RJVU01079805">
    <property type="protein sequence ID" value="ROI15486.1"/>
    <property type="molecule type" value="Genomic_DNA"/>
</dbReference>
<dbReference type="AlphaFoldDB" id="A0A3N0XDN2"/>
<gene>
    <name evidence="2" type="ORF">DPX16_13038</name>
</gene>
<feature type="region of interest" description="Disordered" evidence="1">
    <location>
        <begin position="98"/>
        <end position="156"/>
    </location>
</feature>
<reference evidence="2 3" key="1">
    <citation type="submission" date="2018-10" db="EMBL/GenBank/DDBJ databases">
        <title>Genome assembly for a Yunnan-Guizhou Plateau 3E fish, Anabarilius grahami (Regan), and its evolutionary and genetic applications.</title>
        <authorList>
            <person name="Jiang W."/>
        </authorList>
    </citation>
    <scope>NUCLEOTIDE SEQUENCE [LARGE SCALE GENOMIC DNA]</scope>
    <source>
        <strain evidence="2">AG-KIZ</strain>
        <tissue evidence="2">Muscle</tissue>
    </source>
</reference>
<accession>A0A3N0XDN2</accession>
<comment type="caution">
    <text evidence="2">The sequence shown here is derived from an EMBL/GenBank/DDBJ whole genome shotgun (WGS) entry which is preliminary data.</text>
</comment>
<name>A0A3N0XDN2_ANAGA</name>
<dbReference type="Proteomes" id="UP000281406">
    <property type="component" value="Unassembled WGS sequence"/>
</dbReference>
<dbReference type="InterPro" id="IPR036388">
    <property type="entry name" value="WH-like_DNA-bd_sf"/>
</dbReference>
<sequence length="156" mass="17533">MGKNKDLSDFDKGQIYMARRLGQSVSEAAKLVDCSRSAVVKIYQQWSEEEQTTNLPQRARPRLIDARGKLRLTHLIRDNRKPTVAQVTQNVNDGNVKKVSQNRGQRRSIRCASSSQPTLLEGSALEACEGPTKDSCEDEERTQKTSEVVENPVMED</sequence>
<dbReference type="SUPFAM" id="SSF46689">
    <property type="entry name" value="Homeodomain-like"/>
    <property type="match status" value="1"/>
</dbReference>
<protein>
    <submittedName>
        <fullName evidence="2">Uncharacterized protein</fullName>
    </submittedName>
</protein>
<dbReference type="Gene3D" id="1.10.10.10">
    <property type="entry name" value="Winged helix-like DNA-binding domain superfamily/Winged helix DNA-binding domain"/>
    <property type="match status" value="1"/>
</dbReference>
<proteinExistence type="predicted"/>
<evidence type="ECO:0000313" key="3">
    <source>
        <dbReference type="Proteomes" id="UP000281406"/>
    </source>
</evidence>
<evidence type="ECO:0000313" key="2">
    <source>
        <dbReference type="EMBL" id="ROI15486.1"/>
    </source>
</evidence>